<evidence type="ECO:0008006" key="2">
    <source>
        <dbReference type="Google" id="ProtNLM"/>
    </source>
</evidence>
<sequence>MQKTKMFLLLFLLGSVPLSVVADDSLTYDRISLDVTASKEIDNDTLTAILYFQRQGRNSADVADKVNQVIAWGVERARQVQNVKVETLDYQTQPLYQNGKLSGIWQVRQSFRLKSKDATTLSTLLGELQEKLVIQHIEYQLSADKRRQAEDALTRTVIARFKQKAGLVAQQFNTNDFRIVSLNISSSGFRGRLVPMMRAMDGMMESKMASAPVLEAGEQTVQIGINGVIELVRE</sequence>
<name>A0A3B0Z924_9ZZZZ</name>
<dbReference type="Gene3D" id="3.30.70.2970">
    <property type="entry name" value="Protein of unknown function (DUF541), domain 2"/>
    <property type="match status" value="1"/>
</dbReference>
<accession>A0A3B0Z924</accession>
<proteinExistence type="predicted"/>
<organism evidence="1">
    <name type="scientific">hydrothermal vent metagenome</name>
    <dbReference type="NCBI Taxonomy" id="652676"/>
    <lineage>
        <taxon>unclassified sequences</taxon>
        <taxon>metagenomes</taxon>
        <taxon>ecological metagenomes</taxon>
    </lineage>
</organism>
<dbReference type="EMBL" id="UOFQ01000023">
    <property type="protein sequence ID" value="VAW85490.1"/>
    <property type="molecule type" value="Genomic_DNA"/>
</dbReference>
<dbReference type="InterPro" id="IPR052022">
    <property type="entry name" value="26kDa_periplasmic_antigen"/>
</dbReference>
<gene>
    <name evidence="1" type="ORF">MNBD_GAMMA17-1905</name>
</gene>
<dbReference type="AlphaFoldDB" id="A0A3B0Z924"/>
<reference evidence="1" key="1">
    <citation type="submission" date="2018-06" db="EMBL/GenBank/DDBJ databases">
        <authorList>
            <person name="Zhirakovskaya E."/>
        </authorList>
    </citation>
    <scope>NUCLEOTIDE SEQUENCE</scope>
</reference>
<dbReference type="GO" id="GO:0006974">
    <property type="term" value="P:DNA damage response"/>
    <property type="evidence" value="ECO:0007669"/>
    <property type="project" value="TreeGrafter"/>
</dbReference>
<protein>
    <recommendedName>
        <fullName evidence="2">Periplasmic protein</fullName>
    </recommendedName>
</protein>
<dbReference type="PANTHER" id="PTHR34387:SF1">
    <property type="entry name" value="PERIPLASMIC IMMUNOGENIC PROTEIN"/>
    <property type="match status" value="1"/>
</dbReference>
<dbReference type="InterPro" id="IPR007497">
    <property type="entry name" value="SIMPL/DUF541"/>
</dbReference>
<dbReference type="Gene3D" id="3.30.110.170">
    <property type="entry name" value="Protein of unknown function (DUF541), domain 1"/>
    <property type="match status" value="1"/>
</dbReference>
<dbReference type="PANTHER" id="PTHR34387">
    <property type="entry name" value="SLR1258 PROTEIN"/>
    <property type="match status" value="1"/>
</dbReference>
<dbReference type="Pfam" id="PF04402">
    <property type="entry name" value="SIMPL"/>
    <property type="match status" value="1"/>
</dbReference>
<evidence type="ECO:0000313" key="1">
    <source>
        <dbReference type="EMBL" id="VAW85490.1"/>
    </source>
</evidence>